<dbReference type="GO" id="GO:0007165">
    <property type="term" value="P:signal transduction"/>
    <property type="evidence" value="ECO:0007669"/>
    <property type="project" value="InterPro"/>
</dbReference>
<evidence type="ECO:0000256" key="1">
    <source>
        <dbReference type="ARBA" id="ARBA00022723"/>
    </source>
</evidence>
<dbReference type="InterPro" id="IPR003607">
    <property type="entry name" value="HD/PDEase_dom"/>
</dbReference>
<feature type="binding site" evidence="5">
    <location>
        <position position="227"/>
    </location>
    <ligand>
        <name>Zn(2+)</name>
        <dbReference type="ChEBI" id="CHEBI:29105"/>
        <label>1</label>
    </ligand>
</feature>
<feature type="non-terminal residue" evidence="9">
    <location>
        <position position="1"/>
    </location>
</feature>
<feature type="active site" description="Proton donor" evidence="3">
    <location>
        <position position="79"/>
    </location>
</feature>
<feature type="binding site" evidence="4">
    <location>
        <begin position="79"/>
        <end position="83"/>
    </location>
    <ligand>
        <name>AMP</name>
        <dbReference type="ChEBI" id="CHEBI:456215"/>
    </ligand>
</feature>
<feature type="binding site" evidence="4">
    <location>
        <position position="119"/>
    </location>
    <ligand>
        <name>AMP</name>
        <dbReference type="ChEBI" id="CHEBI:456215"/>
    </ligand>
</feature>
<feature type="binding site" evidence="5">
    <location>
        <position position="119"/>
    </location>
    <ligand>
        <name>Zn(2+)</name>
        <dbReference type="ChEBI" id="CHEBI:29105"/>
        <label>2</label>
    </ligand>
</feature>
<comment type="cofactor">
    <cofactor evidence="6">
        <name>a divalent metal cation</name>
        <dbReference type="ChEBI" id="CHEBI:60240"/>
    </cofactor>
    <text evidence="6">Binds 2 divalent metal cations per subunit. Site 1 may preferentially bind zinc ions, while site 2 has a preference for magnesium and/or manganese ions.</text>
</comment>
<comment type="similarity">
    <text evidence="6">Belongs to the cyclic nucleotide phosphodiesterase family.</text>
</comment>
<dbReference type="AlphaFoldDB" id="A0A397FIU0"/>
<evidence type="ECO:0000256" key="5">
    <source>
        <dbReference type="PIRSR" id="PIRSR623088-3"/>
    </source>
</evidence>
<feature type="binding site" evidence="5">
    <location>
        <position position="119"/>
    </location>
    <ligand>
        <name>Zn(2+)</name>
        <dbReference type="ChEBI" id="CHEBI:29105"/>
        <label>1</label>
    </ligand>
</feature>
<feature type="binding site" evidence="4">
    <location>
        <position position="227"/>
    </location>
    <ligand>
        <name>AMP</name>
        <dbReference type="ChEBI" id="CHEBI:456215"/>
    </ligand>
</feature>
<evidence type="ECO:0000313" key="10">
    <source>
        <dbReference type="Proteomes" id="UP000266196"/>
    </source>
</evidence>
<dbReference type="PANTHER" id="PTHR11347">
    <property type="entry name" value="CYCLIC NUCLEOTIDE PHOSPHODIESTERASE"/>
    <property type="match status" value="1"/>
</dbReference>
<dbReference type="InterPro" id="IPR023174">
    <property type="entry name" value="PDEase_CS"/>
</dbReference>
<dbReference type="PROSITE" id="PS51845">
    <property type="entry name" value="PDEASE_I_2"/>
    <property type="match status" value="1"/>
</dbReference>
<protein>
    <recommendedName>
        <fullName evidence="6">Phosphodiesterase</fullName>
        <ecNumber evidence="6">3.1.4.-</ecNumber>
    </recommendedName>
</protein>
<proteinExistence type="inferred from homology"/>
<accession>A0A397FIU0</accession>
<evidence type="ECO:0000256" key="7">
    <source>
        <dbReference type="SAM" id="Phobius"/>
    </source>
</evidence>
<dbReference type="EMBL" id="QUTE01008571">
    <property type="protein sequence ID" value="RHZ23919.1"/>
    <property type="molecule type" value="Genomic_DNA"/>
</dbReference>
<keyword evidence="1 5" id="KW-0479">Metal-binding</keyword>
<dbReference type="InterPro" id="IPR002073">
    <property type="entry name" value="PDEase_catalytic_dom"/>
</dbReference>
<sequence length="655" mass="74119">GGDHRVADDVFAHDVKLTQRPELDSWDLDILSFSFTEVIQSVQTLFRAYGFIDTYEISPDKMQSFVASVAQHYRANSYHNFYHAFQVLHSAHIQLKVHMRKLLTGLDIFALMIAALCHDVDHPGNNNDFEVKCVSSIALTHNDDAVLERHHCRVTFLILNTPSTNILEKVAPDAFRSIRRTIIRCIMATDMANHFTQCKVLENMSRHQLQDAVNRMVVMELIVHASDLSAQALPYKLAFKWGDRALDEFQNQAREEADMNLPVAPFMENLESKGARLSVQSNFICYVLQPLWTSYGLLVPQMRLSRQHINAKVRPGCPLHIVGTSGMRELPEARQSDIYDAIYASYQADESVDKLPLGTRRPSTLHQELKASLIFRVFILDRYNLRTLPEDEESYLLTVAANFLDKRIGKDMEPSALQLYGIVDLDPSSIRLVMDVEQRWRHNVRKKAYRPTPLTQSEFLAQPRPSGPFYALNDLYQAASFAHSTLSSSSVRFDFPTPSRYEMEQAATALCALPYQVVTKSNENSAQPPATVSATTSPSEQLRWKCLDLCYSAVLLKQLGLTDDERRILFVESVHGRPVHWVLGAHLKMEAERRAVYDAALGEYLSSQVELGLPVGYHLALLVLAFAVLALYQMVHRASGRGGTHAMEFVHDATQ</sequence>
<feature type="binding site" evidence="5">
    <location>
        <position position="83"/>
    </location>
    <ligand>
        <name>Zn(2+)</name>
        <dbReference type="ChEBI" id="CHEBI:29105"/>
        <label>1</label>
    </ligand>
</feature>
<dbReference type="VEuPathDB" id="FungiDB:H257_05110"/>
<comment type="caution">
    <text evidence="9">The sequence shown here is derived from an EMBL/GenBank/DDBJ whole genome shotgun (WGS) entry which is preliminary data.</text>
</comment>
<dbReference type="InterPro" id="IPR023088">
    <property type="entry name" value="PDEase"/>
</dbReference>
<dbReference type="VEuPathDB" id="FungiDB:H257_05109"/>
<dbReference type="InterPro" id="IPR036971">
    <property type="entry name" value="PDEase_catalytic_dom_sf"/>
</dbReference>
<evidence type="ECO:0000256" key="3">
    <source>
        <dbReference type="PIRSR" id="PIRSR623088-1"/>
    </source>
</evidence>
<dbReference type="SUPFAM" id="SSF109604">
    <property type="entry name" value="HD-domain/PDEase-like"/>
    <property type="match status" value="1"/>
</dbReference>
<name>A0A397FIU0_APHAT</name>
<keyword evidence="2 6" id="KW-0378">Hydrolase</keyword>
<dbReference type="Gene3D" id="1.10.1300.10">
    <property type="entry name" value="3'5'-cyclic nucleotide phosphodiesterase, catalytic domain"/>
    <property type="match status" value="1"/>
</dbReference>
<dbReference type="Pfam" id="PF00233">
    <property type="entry name" value="PDEase_I"/>
    <property type="match status" value="1"/>
</dbReference>
<keyword evidence="7" id="KW-1133">Transmembrane helix</keyword>
<keyword evidence="7" id="KW-0812">Transmembrane</keyword>
<evidence type="ECO:0000313" key="9">
    <source>
        <dbReference type="EMBL" id="RHZ23919.1"/>
    </source>
</evidence>
<feature type="transmembrane region" description="Helical" evidence="7">
    <location>
        <begin position="615"/>
        <end position="632"/>
    </location>
</feature>
<organism evidence="9 10">
    <name type="scientific">Aphanomyces astaci</name>
    <name type="common">Crayfish plague agent</name>
    <dbReference type="NCBI Taxonomy" id="112090"/>
    <lineage>
        <taxon>Eukaryota</taxon>
        <taxon>Sar</taxon>
        <taxon>Stramenopiles</taxon>
        <taxon>Oomycota</taxon>
        <taxon>Saprolegniomycetes</taxon>
        <taxon>Saprolegniales</taxon>
        <taxon>Verrucalvaceae</taxon>
        <taxon>Aphanomyces</taxon>
    </lineage>
</organism>
<dbReference type="CDD" id="cd00077">
    <property type="entry name" value="HDc"/>
    <property type="match status" value="1"/>
</dbReference>
<dbReference type="GO" id="GO:0004114">
    <property type="term" value="F:3',5'-cyclic-nucleotide phosphodiesterase activity"/>
    <property type="evidence" value="ECO:0007669"/>
    <property type="project" value="InterPro"/>
</dbReference>
<feature type="domain" description="PDEase" evidence="8">
    <location>
        <begin position="7"/>
        <end position="356"/>
    </location>
</feature>
<evidence type="ECO:0000256" key="6">
    <source>
        <dbReference type="RuleBase" id="RU363067"/>
    </source>
</evidence>
<dbReference type="GO" id="GO:0046872">
    <property type="term" value="F:metal ion binding"/>
    <property type="evidence" value="ECO:0007669"/>
    <property type="project" value="UniProtKB-KW"/>
</dbReference>
<dbReference type="Gene3D" id="3.30.420.150">
    <property type="entry name" value="Exopolyphosphatase. Domain 2"/>
    <property type="match status" value="1"/>
</dbReference>
<gene>
    <name evidence="9" type="ORF">DYB31_013517</name>
</gene>
<feature type="binding site" evidence="5">
    <location>
        <position position="118"/>
    </location>
    <ligand>
        <name>Zn(2+)</name>
        <dbReference type="ChEBI" id="CHEBI:29105"/>
        <label>1</label>
    </ligand>
</feature>
<evidence type="ECO:0000256" key="4">
    <source>
        <dbReference type="PIRSR" id="PIRSR623088-2"/>
    </source>
</evidence>
<dbReference type="EC" id="3.1.4.-" evidence="6"/>
<evidence type="ECO:0000259" key="8">
    <source>
        <dbReference type="PROSITE" id="PS51845"/>
    </source>
</evidence>
<dbReference type="SMART" id="SM00471">
    <property type="entry name" value="HDc"/>
    <property type="match status" value="1"/>
</dbReference>
<reference evidence="9 10" key="1">
    <citation type="submission" date="2018-08" db="EMBL/GenBank/DDBJ databases">
        <title>Aphanomyces genome sequencing and annotation.</title>
        <authorList>
            <person name="Minardi D."/>
            <person name="Oidtmann B."/>
            <person name="Van Der Giezen M."/>
            <person name="Studholme D.J."/>
        </authorList>
    </citation>
    <scope>NUCLEOTIDE SEQUENCE [LARGE SCALE GENOMIC DNA]</scope>
    <source>
        <strain evidence="9 10">197901</strain>
    </source>
</reference>
<feature type="binding site" evidence="4">
    <location>
        <position position="280"/>
    </location>
    <ligand>
        <name>AMP</name>
        <dbReference type="ChEBI" id="CHEBI:456215"/>
    </ligand>
</feature>
<dbReference type="Proteomes" id="UP000266196">
    <property type="component" value="Unassembled WGS sequence"/>
</dbReference>
<evidence type="ECO:0000256" key="2">
    <source>
        <dbReference type="ARBA" id="ARBA00022801"/>
    </source>
</evidence>
<dbReference type="PRINTS" id="PR00387">
    <property type="entry name" value="PDIESTERASE1"/>
</dbReference>
<keyword evidence="7" id="KW-0472">Membrane</keyword>
<dbReference type="PROSITE" id="PS00126">
    <property type="entry name" value="PDEASE_I_1"/>
    <property type="match status" value="1"/>
</dbReference>